<organism evidence="1 2">
    <name type="scientific">Undibacterium curvum</name>
    <dbReference type="NCBI Taxonomy" id="2762294"/>
    <lineage>
        <taxon>Bacteria</taxon>
        <taxon>Pseudomonadati</taxon>
        <taxon>Pseudomonadota</taxon>
        <taxon>Betaproteobacteria</taxon>
        <taxon>Burkholderiales</taxon>
        <taxon>Oxalobacteraceae</taxon>
        <taxon>Undibacterium</taxon>
    </lineage>
</organism>
<name>A0ABR7A5Q9_9BURK</name>
<dbReference type="EMBL" id="JACOGD010000005">
    <property type="protein sequence ID" value="MBC3932236.1"/>
    <property type="molecule type" value="Genomic_DNA"/>
</dbReference>
<keyword evidence="2" id="KW-1185">Reference proteome</keyword>
<gene>
    <name evidence="1" type="ORF">H8K43_11160</name>
</gene>
<sequence>MPAVLARLCLFLLLSCAVELFMDEPGLGFTGLHMVTTGAVIQVLMPAAGMPDPASWLARFGNGAQLWKRARQLMPRWHADLGQPQSFTYMSQG</sequence>
<dbReference type="Proteomes" id="UP000654304">
    <property type="component" value="Unassembled WGS sequence"/>
</dbReference>
<proteinExistence type="predicted"/>
<dbReference type="RefSeq" id="WP_186903908.1">
    <property type="nucleotide sequence ID" value="NZ_JACOGD010000005.1"/>
</dbReference>
<evidence type="ECO:0000313" key="1">
    <source>
        <dbReference type="EMBL" id="MBC3932236.1"/>
    </source>
</evidence>
<reference evidence="1 2" key="1">
    <citation type="submission" date="2020-08" db="EMBL/GenBank/DDBJ databases">
        <title>Novel species isolated from subtropical streams in China.</title>
        <authorList>
            <person name="Lu H."/>
        </authorList>
    </citation>
    <scope>NUCLEOTIDE SEQUENCE [LARGE SCALE GENOMIC DNA]</scope>
    <source>
        <strain evidence="1 2">CY22W</strain>
    </source>
</reference>
<accession>A0ABR7A5Q9</accession>
<protein>
    <submittedName>
        <fullName evidence="1">Uncharacterized protein</fullName>
    </submittedName>
</protein>
<evidence type="ECO:0000313" key="2">
    <source>
        <dbReference type="Proteomes" id="UP000654304"/>
    </source>
</evidence>
<comment type="caution">
    <text evidence="1">The sequence shown here is derived from an EMBL/GenBank/DDBJ whole genome shotgun (WGS) entry which is preliminary data.</text>
</comment>